<dbReference type="GO" id="GO:0051539">
    <property type="term" value="F:4 iron, 4 sulfur cluster binding"/>
    <property type="evidence" value="ECO:0007669"/>
    <property type="project" value="UniProtKB-UniRule"/>
</dbReference>
<dbReference type="InterPro" id="IPR042096">
    <property type="entry name" value="Dihydro-acid_dehy_C"/>
</dbReference>
<evidence type="ECO:0000256" key="4">
    <source>
        <dbReference type="ARBA" id="ARBA00023004"/>
    </source>
</evidence>
<dbReference type="GO" id="GO:0004792">
    <property type="term" value="F:thiosulfate-cyanide sulfurtransferase activity"/>
    <property type="evidence" value="ECO:0007669"/>
    <property type="project" value="InterPro"/>
</dbReference>
<dbReference type="InterPro" id="IPR020558">
    <property type="entry name" value="DiOHA_6PGluconate_deHydtase_CS"/>
</dbReference>
<comment type="catalytic activity">
    <reaction evidence="9">
        <text>6-phospho-D-gluconate = 2-dehydro-3-deoxy-6-phospho-D-gluconate + H2O</text>
        <dbReference type="Rhea" id="RHEA:17277"/>
        <dbReference type="ChEBI" id="CHEBI:15377"/>
        <dbReference type="ChEBI" id="CHEBI:57569"/>
        <dbReference type="ChEBI" id="CHEBI:58759"/>
        <dbReference type="EC" id="4.2.1.12"/>
    </reaction>
</comment>
<dbReference type="RefSeq" id="WP_253330327.1">
    <property type="nucleotide sequence ID" value="NZ_JAMYXC010000063.1"/>
</dbReference>
<keyword evidence="2 9" id="KW-0004">4Fe-4S</keyword>
<dbReference type="HAMAP" id="MF_02094">
    <property type="entry name" value="Edd"/>
    <property type="match status" value="1"/>
</dbReference>
<dbReference type="GO" id="GO:0019521">
    <property type="term" value="P:D-gluconate metabolic process"/>
    <property type="evidence" value="ECO:0007669"/>
    <property type="project" value="UniProtKB-KW"/>
</dbReference>
<dbReference type="AlphaFoldDB" id="A0A9X2JMW1"/>
<dbReference type="PROSITE" id="PS00380">
    <property type="entry name" value="RHODANESE_1"/>
    <property type="match status" value="1"/>
</dbReference>
<evidence type="ECO:0000256" key="9">
    <source>
        <dbReference type="HAMAP-Rule" id="MF_02094"/>
    </source>
</evidence>
<feature type="binding site" evidence="9">
    <location>
        <position position="222"/>
    </location>
    <ligand>
        <name>[4Fe-4S] cluster</name>
        <dbReference type="ChEBI" id="CHEBI:49883"/>
    </ligand>
</feature>
<dbReference type="PROSITE" id="PS00887">
    <property type="entry name" value="ILVD_EDD_2"/>
    <property type="match status" value="1"/>
</dbReference>
<dbReference type="PANTHER" id="PTHR43661:SF1">
    <property type="entry name" value="PHOSPHOGLUCONATE DEHYDRATASE"/>
    <property type="match status" value="1"/>
</dbReference>
<gene>
    <name evidence="9 13" type="primary">edd</name>
    <name evidence="13" type="ORF">NHG85_04790</name>
</gene>
<comment type="caution">
    <text evidence="13">The sequence shown here is derived from an EMBL/GenBank/DDBJ whole genome shotgun (WGS) entry which is preliminary data.</text>
</comment>
<keyword evidence="3 9" id="KW-0479">Metal-binding</keyword>
<dbReference type="GO" id="GO:0046872">
    <property type="term" value="F:metal ion binding"/>
    <property type="evidence" value="ECO:0007669"/>
    <property type="project" value="UniProtKB-KW"/>
</dbReference>
<evidence type="ECO:0000256" key="6">
    <source>
        <dbReference type="ARBA" id="ARBA00023064"/>
    </source>
</evidence>
<keyword evidence="14" id="KW-1185">Reference proteome</keyword>
<dbReference type="GO" id="GO:0004456">
    <property type="term" value="F:phosphogluconate dehydratase activity"/>
    <property type="evidence" value="ECO:0007669"/>
    <property type="project" value="UniProtKB-UniRule"/>
</dbReference>
<keyword evidence="8 9" id="KW-0119">Carbohydrate metabolism</keyword>
<dbReference type="InterPro" id="IPR001307">
    <property type="entry name" value="Thiosulphate_STrfase_CS"/>
</dbReference>
<dbReference type="NCBIfam" id="TIGR01196">
    <property type="entry name" value="edd"/>
    <property type="match status" value="1"/>
</dbReference>
<dbReference type="Pfam" id="PF24877">
    <property type="entry name" value="ILV_EDD_C"/>
    <property type="match status" value="1"/>
</dbReference>
<dbReference type="InterPro" id="IPR056740">
    <property type="entry name" value="ILV_EDD_C"/>
</dbReference>
<comment type="cofactor">
    <cofactor evidence="9">
        <name>[4Fe-4S] cluster</name>
        <dbReference type="ChEBI" id="CHEBI:49883"/>
    </cofactor>
    <text evidence="9">Binds 1 [4Fe-4S] cluster.</text>
</comment>
<dbReference type="SUPFAM" id="SSF52016">
    <property type="entry name" value="LeuD/IlvD-like"/>
    <property type="match status" value="1"/>
</dbReference>
<dbReference type="InterPro" id="IPR000581">
    <property type="entry name" value="ILV_EDD_N"/>
</dbReference>
<evidence type="ECO:0000256" key="8">
    <source>
        <dbReference type="ARBA" id="ARBA00023277"/>
    </source>
</evidence>
<dbReference type="Pfam" id="PF00920">
    <property type="entry name" value="ILVD_EDD_N"/>
    <property type="match status" value="1"/>
</dbReference>
<dbReference type="InterPro" id="IPR004786">
    <property type="entry name" value="6-phosphgluc_deHydtase"/>
</dbReference>
<evidence type="ECO:0000313" key="14">
    <source>
        <dbReference type="Proteomes" id="UP001139477"/>
    </source>
</evidence>
<proteinExistence type="inferred from homology"/>
<comment type="similarity">
    <text evidence="1 9">Belongs to the IlvD/Edd family.</text>
</comment>
<keyword evidence="7 9" id="KW-0456">Lyase</keyword>
<feature type="binding site" evidence="9">
    <location>
        <position position="155"/>
    </location>
    <ligand>
        <name>[4Fe-4S] cluster</name>
        <dbReference type="ChEBI" id="CHEBI:49883"/>
    </ligand>
</feature>
<evidence type="ECO:0000313" key="13">
    <source>
        <dbReference type="EMBL" id="MCP1167847.1"/>
    </source>
</evidence>
<keyword evidence="5 9" id="KW-0411">Iron-sulfur</keyword>
<dbReference type="GO" id="GO:0005829">
    <property type="term" value="C:cytosol"/>
    <property type="evidence" value="ECO:0007669"/>
    <property type="project" value="TreeGrafter"/>
</dbReference>
<protein>
    <recommendedName>
        <fullName evidence="9 10">Phosphogluconate dehydratase</fullName>
        <ecNumber evidence="9 10">4.2.1.12</ecNumber>
    </recommendedName>
</protein>
<sequence>MALNRTLEAVTDRIRARSEGPRRTYLDRMAAAAAEGPRRAHLTCGNQAHAYAATGEDKDALATGRAPNIGIITAYNDMLSAHQPFETYPALIREAARAAGATAQVAGGVPAMCDGVTQGQTGMELSLFSRDVIAMAAAVGLSHNVFDSSVYLGVCDKIVPGLVMAAATFGYIPAVFLPAGPMTSGLPNDEKARVRQQFAAGEVGRDALMAAEMASYHGPGTCTFYGTANSNQMLMEFMGLHLPGASFVNPGTPLRDALTVAGTERAAQITALGNEFTPASDVLDERAFVNGMVGLMATGGSTNLVLHLPAMAKAAGIILDLEDFAELSAITPLMAKVYPNGLADVNHFHAAGGLGYMIGELLNAGLLHPDTRTVAGEGLELYTHEPKLSEGRVAYAKGSGETLNDKILRPASDPFQKTGGLRQLSGNIGRAVIKTSAVAPERHVIEAKARVFHDQEAVKTAFRNSEFTEDTIVIVRYQGPKSNGMPELHNLTPTLAVLQDRGLKVALVTDGRMSGASGKVPAAIHVTPEAADGGAIALVRDGDLVRLDATAGSLEVLSSLEGRDPAPADLAGNGNGVGRELFEVFRQNVGGGAYGATVVV</sequence>
<feature type="domain" description="Dihydroxy-acid/6-phosphogluconate dehydratase C-terminal" evidence="12">
    <location>
        <begin position="406"/>
        <end position="596"/>
    </location>
</feature>
<dbReference type="FunFam" id="3.50.30.80:FF:000001">
    <property type="entry name" value="Dihydroxy-acid dehydratase"/>
    <property type="match status" value="1"/>
</dbReference>
<accession>A0A9X2JMW1</accession>
<dbReference type="InterPro" id="IPR037237">
    <property type="entry name" value="IlvD/EDD_N"/>
</dbReference>
<dbReference type="PANTHER" id="PTHR43661">
    <property type="entry name" value="D-XYLONATE DEHYDRATASE"/>
    <property type="match status" value="1"/>
</dbReference>
<dbReference type="Gene3D" id="3.50.30.80">
    <property type="entry name" value="IlvD/EDD C-terminal domain-like"/>
    <property type="match status" value="1"/>
</dbReference>
<name>A0A9X2JMW1_9RHOB</name>
<evidence type="ECO:0000259" key="12">
    <source>
        <dbReference type="Pfam" id="PF24877"/>
    </source>
</evidence>
<evidence type="ECO:0000256" key="3">
    <source>
        <dbReference type="ARBA" id="ARBA00022723"/>
    </source>
</evidence>
<dbReference type="EC" id="4.2.1.12" evidence="9 10"/>
<evidence type="ECO:0000259" key="11">
    <source>
        <dbReference type="Pfam" id="PF00920"/>
    </source>
</evidence>
<evidence type="ECO:0000256" key="5">
    <source>
        <dbReference type="ARBA" id="ARBA00023014"/>
    </source>
</evidence>
<dbReference type="Proteomes" id="UP001139477">
    <property type="component" value="Unassembled WGS sequence"/>
</dbReference>
<comment type="function">
    <text evidence="9">Catalyzes the dehydration of 6-phospho-D-gluconate to 2-dehydro-3-deoxy-6-phospho-D-gluconate.</text>
</comment>
<evidence type="ECO:0000256" key="7">
    <source>
        <dbReference type="ARBA" id="ARBA00023239"/>
    </source>
</evidence>
<evidence type="ECO:0000256" key="2">
    <source>
        <dbReference type="ARBA" id="ARBA00022485"/>
    </source>
</evidence>
<reference evidence="13" key="1">
    <citation type="submission" date="2022-06" db="EMBL/GenBank/DDBJ databases">
        <title>Limimaricola sediminis sp. nov., isolated from an intertidal sediment.</title>
        <authorList>
            <person name="Shao X."/>
        </authorList>
    </citation>
    <scope>NUCLEOTIDE SEQUENCE</scope>
    <source>
        <strain evidence="13">ASW11-118</strain>
    </source>
</reference>
<dbReference type="SUPFAM" id="SSF143975">
    <property type="entry name" value="IlvD/EDD N-terminal domain-like"/>
    <property type="match status" value="1"/>
</dbReference>
<dbReference type="PROSITE" id="PS00886">
    <property type="entry name" value="ILVD_EDD_1"/>
    <property type="match status" value="1"/>
</dbReference>
<dbReference type="EMBL" id="JAMYXC010000063">
    <property type="protein sequence ID" value="MCP1167847.1"/>
    <property type="molecule type" value="Genomic_DNA"/>
</dbReference>
<keyword evidence="6 9" id="KW-0311">Gluconate utilization</keyword>
<keyword evidence="4 9" id="KW-0408">Iron</keyword>
<comment type="pathway">
    <text evidence="9">Carbohydrate metabolism; Entner-Doudoroff pathway.</text>
</comment>
<dbReference type="GO" id="GO:0009255">
    <property type="term" value="P:Entner-Doudoroff pathway through 6-phosphogluconate"/>
    <property type="evidence" value="ECO:0007669"/>
    <property type="project" value="UniProtKB-UniRule"/>
</dbReference>
<evidence type="ECO:0000256" key="10">
    <source>
        <dbReference type="NCBIfam" id="TIGR01196"/>
    </source>
</evidence>
<feature type="domain" description="Dihydroxy-acid/6-phosphogluconate dehydratase N-terminal" evidence="11">
    <location>
        <begin position="67"/>
        <end position="379"/>
    </location>
</feature>
<evidence type="ECO:0000256" key="1">
    <source>
        <dbReference type="ARBA" id="ARBA00006486"/>
    </source>
</evidence>
<organism evidence="13 14">
    <name type="scientific">Limimaricola litoreus</name>
    <dbReference type="NCBI Taxonomy" id="2955316"/>
    <lineage>
        <taxon>Bacteria</taxon>
        <taxon>Pseudomonadati</taxon>
        <taxon>Pseudomonadota</taxon>
        <taxon>Alphaproteobacteria</taxon>
        <taxon>Rhodobacterales</taxon>
        <taxon>Paracoccaceae</taxon>
        <taxon>Limimaricola</taxon>
    </lineage>
</organism>